<feature type="domain" description="FANCI helical" evidence="6">
    <location>
        <begin position="553"/>
        <end position="801"/>
    </location>
</feature>
<feature type="domain" description="FANCI solenoid 4" evidence="4">
    <location>
        <begin position="1100"/>
        <end position="1335"/>
    </location>
</feature>
<dbReference type="Pfam" id="PF14680">
    <property type="entry name" value="FANCI_HD2"/>
    <property type="match status" value="1"/>
</dbReference>
<evidence type="ECO:0000313" key="8">
    <source>
        <dbReference type="Proteomes" id="UP000507222"/>
    </source>
</evidence>
<sequence length="1422" mass="159105">MSPTTTAAPREPPQPLSDVDIIRLAQSCSPIPSFLLTTSSHQTLLSYLTYRSQSSSPSKPVSDYTLSLLSLICLSPQTHSLSTLLSSVLLSYTHLFTSFRIPHDPNSLKTIQFFHTLLPYVPTTDLPQIVEPIVSFLPQIVDSENAQILDLLPRCFNLIRNAEEIEGGGHFVNSVIDKILGINWSKWLVIKMVSIVRDFPVLDKTRAREFVEKVFVGMSSLDLQDLPSLVYQLLVLGSKGFVKREVIEGIVSFFGSNMGSKASSIVRQVEGTVLLHVNFAVKQDPSLGQEVMGLVRSDLRAFNHFTVAVLLSVSRVRKFGDSSMGALKIALLTAYRDYKFVKDCKWIPDDMKEEYLQNVKVVEKAMLRAVNESNYGKEHMVPSILEFSFSLLESVEGGNRKEPCNSSGLLGIEELAIQMLKALFEAHDMARNEIIEQCKFRILSLKPEQSMAIIRLLGNLVQSYPYPMLEHVSRMKELLDYFTFMHGKVAAEVVSVLLPLIKFSRDLQDYTILVMRKAMFRREDAVRLAATSAVIDLIVAEKQSKRDDPLSFQESSSQASSSQQSEIRYSMGGGLFQELSGLLQRCLYQQANVKEVLYHGLVKLVLVDLSSGRAVFDFLLPHFLQFFKEDEDIQLQINCCVKSESGKAYIEEPLHCLLSCISWMLLLQPHGKTEQALESSWACLGFSLSQENEAGRNSSVDSFRTAFLKIRKSLRNQNLEEWELLKSLKKGSGIFGQTQDPGSASVEEDKRKCCALVLSGIIEVVLNSIATELEKATDRKKLDLEKELIEFVDLHDSLDKDTGFSRQSTVMRRGNPRTSAHDVLNNMESGHSKMTQGRISFFATSSIYQILQTVLKLLNTDNPNHIAASQNHSQLTSKTSKCCSKMICFVLNASLSHIKSSSVLQNDDPLRTLIYGEIKVLGPPLLKLIFLLTSGPKMVSNQNKTEAKGKKDVQEQKEHLHLALICLKELIMICSRTSHLTGLLEDMVSISTFQHAGSDNESETISIIEDQHTRSKELFIVKTLKPLFSELRALSFFSEVEIICDMILIIGGKLPCKLSNSHGAWAISVCKSNEILNSKFAKSVVTLALCLSSPPNDLIICQDMARALLQVIGSEGNVPVKVSEVYPLVNHLTSPTINSCILHIIEAVIVDMDWAIKKLKTFSLVSQKSIHLSQNIEQSPVLALEENLYNRAEAVVKVLSSFASMSLNDTQAEFLLRFCARFYKHLAQMSKLRIAPKGCKQIFPSLKFQKLVEVTCKQLTNPLYDFVAIMQGKHQENANTKGMINKIKRENRCIPELIFQIEDYEKYLIQLSKVCKVNLLRHAKRSTARDFRIIPNNINREEDPPGREPNQDNSNAVENESGEDLGDDEGDDDGSEHILSPEDNSPLVAGDSGCDNEDGDGLPSAKRLKRSNRVVQDSDDEA</sequence>
<reference evidence="7 8" key="1">
    <citation type="submission" date="2020-05" db="EMBL/GenBank/DDBJ databases">
        <authorList>
            <person name="Campoy J."/>
            <person name="Schneeberger K."/>
            <person name="Spophaly S."/>
        </authorList>
    </citation>
    <scope>NUCLEOTIDE SEQUENCE [LARGE SCALE GENOMIC DNA]</scope>
    <source>
        <strain evidence="7">PruArmRojPasFocal</strain>
    </source>
</reference>
<proteinExistence type="predicted"/>
<dbReference type="InterPro" id="IPR029308">
    <property type="entry name" value="FANCI_S1"/>
</dbReference>
<dbReference type="GO" id="GO:0006281">
    <property type="term" value="P:DNA repair"/>
    <property type="evidence" value="ECO:0007669"/>
    <property type="project" value="InterPro"/>
</dbReference>
<evidence type="ECO:0000259" key="6">
    <source>
        <dbReference type="Pfam" id="PF14680"/>
    </source>
</evidence>
<dbReference type="Proteomes" id="UP000507222">
    <property type="component" value="Unassembled WGS sequence"/>
</dbReference>
<dbReference type="GO" id="GO:0070182">
    <property type="term" value="F:DNA polymerase binding"/>
    <property type="evidence" value="ECO:0007669"/>
    <property type="project" value="TreeGrafter"/>
</dbReference>
<organism evidence="7 8">
    <name type="scientific">Prunus armeniaca</name>
    <name type="common">Apricot</name>
    <name type="synonym">Armeniaca vulgaris</name>
    <dbReference type="NCBI Taxonomy" id="36596"/>
    <lineage>
        <taxon>Eukaryota</taxon>
        <taxon>Viridiplantae</taxon>
        <taxon>Streptophyta</taxon>
        <taxon>Embryophyta</taxon>
        <taxon>Tracheophyta</taxon>
        <taxon>Spermatophyta</taxon>
        <taxon>Magnoliopsida</taxon>
        <taxon>eudicotyledons</taxon>
        <taxon>Gunneridae</taxon>
        <taxon>Pentapetalae</taxon>
        <taxon>rosids</taxon>
        <taxon>fabids</taxon>
        <taxon>Rosales</taxon>
        <taxon>Rosaceae</taxon>
        <taxon>Amygdaloideae</taxon>
        <taxon>Amygdaleae</taxon>
        <taxon>Prunus</taxon>
    </lineage>
</organism>
<feature type="domain" description="FANCI solenoid 1" evidence="2">
    <location>
        <begin position="119"/>
        <end position="282"/>
    </location>
</feature>
<dbReference type="PANTHER" id="PTHR21818">
    <property type="entry name" value="BC025462 PROTEIN"/>
    <property type="match status" value="1"/>
</dbReference>
<evidence type="ECO:0000259" key="2">
    <source>
        <dbReference type="Pfam" id="PF14675"/>
    </source>
</evidence>
<feature type="compositionally biased region" description="Basic and acidic residues" evidence="1">
    <location>
        <begin position="1339"/>
        <end position="1350"/>
    </location>
</feature>
<dbReference type="InterPro" id="IPR029310">
    <property type="entry name" value="FANCI_HD1"/>
</dbReference>
<dbReference type="EMBL" id="CAEKDK010000001">
    <property type="protein sequence ID" value="CAB4262673.1"/>
    <property type="molecule type" value="Genomic_DNA"/>
</dbReference>
<evidence type="ECO:0000259" key="5">
    <source>
        <dbReference type="Pfam" id="PF14679"/>
    </source>
</evidence>
<dbReference type="InterPro" id="IPR026171">
    <property type="entry name" value="FANCI"/>
</dbReference>
<feature type="domain" description="FANCI solenoid 2" evidence="3">
    <location>
        <begin position="380"/>
        <end position="534"/>
    </location>
</feature>
<evidence type="ECO:0000256" key="1">
    <source>
        <dbReference type="SAM" id="MobiDB-lite"/>
    </source>
</evidence>
<dbReference type="PANTHER" id="PTHR21818:SF0">
    <property type="entry name" value="FANCONI ANEMIA GROUP I PROTEIN"/>
    <property type="match status" value="1"/>
</dbReference>
<dbReference type="InterPro" id="IPR029312">
    <property type="entry name" value="FANCI_HD2"/>
</dbReference>
<evidence type="ECO:0000259" key="4">
    <source>
        <dbReference type="Pfam" id="PF14678"/>
    </source>
</evidence>
<dbReference type="Pfam" id="PF14678">
    <property type="entry name" value="FANCI_S4"/>
    <property type="match status" value="1"/>
</dbReference>
<feature type="domain" description="FANCI helical" evidence="5">
    <location>
        <begin position="286"/>
        <end position="367"/>
    </location>
</feature>
<accession>A0A6J5TFH0</accession>
<gene>
    <name evidence="7" type="ORF">CURHAP_LOCUS2025</name>
</gene>
<protein>
    <recommendedName>
        <fullName evidence="9">Fanconi anemia group I protein</fullName>
    </recommendedName>
</protein>
<evidence type="ECO:0008006" key="9">
    <source>
        <dbReference type="Google" id="ProtNLM"/>
    </source>
</evidence>
<name>A0A6J5TFH0_PRUAR</name>
<feature type="region of interest" description="Disordered" evidence="1">
    <location>
        <begin position="1335"/>
        <end position="1422"/>
    </location>
</feature>
<dbReference type="Pfam" id="PF14676">
    <property type="entry name" value="FANCI_S2"/>
    <property type="match status" value="1"/>
</dbReference>
<dbReference type="Pfam" id="PF14675">
    <property type="entry name" value="FANCI_S1"/>
    <property type="match status" value="1"/>
</dbReference>
<feature type="compositionally biased region" description="Acidic residues" evidence="1">
    <location>
        <begin position="1360"/>
        <end position="1374"/>
    </location>
</feature>
<dbReference type="InterPro" id="IPR029314">
    <property type="entry name" value="FANCI_S4"/>
</dbReference>
<dbReference type="Pfam" id="PF14679">
    <property type="entry name" value="FANCI_HD1"/>
    <property type="match status" value="1"/>
</dbReference>
<evidence type="ECO:0000259" key="3">
    <source>
        <dbReference type="Pfam" id="PF14676"/>
    </source>
</evidence>
<evidence type="ECO:0000313" key="7">
    <source>
        <dbReference type="EMBL" id="CAB4262673.1"/>
    </source>
</evidence>
<dbReference type="InterPro" id="IPR029315">
    <property type="entry name" value="FANCI_S2"/>
</dbReference>